<evidence type="ECO:0000313" key="1">
    <source>
        <dbReference type="EMBL" id="GIY21747.1"/>
    </source>
</evidence>
<gene>
    <name evidence="1" type="ORF">CDAR_291331</name>
</gene>
<sequence length="80" mass="9197">MLFDRSREITHPPSQCLFYSNSSRAVAVTPFPLHDLRCSERSPRTFHLRRQVEKRVDASVNLKLKVCRAPLRCGIMASVL</sequence>
<organism evidence="1 2">
    <name type="scientific">Caerostris darwini</name>
    <dbReference type="NCBI Taxonomy" id="1538125"/>
    <lineage>
        <taxon>Eukaryota</taxon>
        <taxon>Metazoa</taxon>
        <taxon>Ecdysozoa</taxon>
        <taxon>Arthropoda</taxon>
        <taxon>Chelicerata</taxon>
        <taxon>Arachnida</taxon>
        <taxon>Araneae</taxon>
        <taxon>Araneomorphae</taxon>
        <taxon>Entelegynae</taxon>
        <taxon>Araneoidea</taxon>
        <taxon>Araneidae</taxon>
        <taxon>Caerostris</taxon>
    </lineage>
</organism>
<dbReference type="AlphaFoldDB" id="A0AAV4RNR8"/>
<dbReference type="Proteomes" id="UP001054837">
    <property type="component" value="Unassembled WGS sequence"/>
</dbReference>
<reference evidence="1 2" key="1">
    <citation type="submission" date="2021-06" db="EMBL/GenBank/DDBJ databases">
        <title>Caerostris darwini draft genome.</title>
        <authorList>
            <person name="Kono N."/>
            <person name="Arakawa K."/>
        </authorList>
    </citation>
    <scope>NUCLEOTIDE SEQUENCE [LARGE SCALE GENOMIC DNA]</scope>
</reference>
<dbReference type="EMBL" id="BPLQ01006342">
    <property type="protein sequence ID" value="GIY21747.1"/>
    <property type="molecule type" value="Genomic_DNA"/>
</dbReference>
<keyword evidence="2" id="KW-1185">Reference proteome</keyword>
<comment type="caution">
    <text evidence="1">The sequence shown here is derived from an EMBL/GenBank/DDBJ whole genome shotgun (WGS) entry which is preliminary data.</text>
</comment>
<proteinExistence type="predicted"/>
<evidence type="ECO:0000313" key="2">
    <source>
        <dbReference type="Proteomes" id="UP001054837"/>
    </source>
</evidence>
<accession>A0AAV4RNR8</accession>
<name>A0AAV4RNR8_9ARAC</name>
<protein>
    <submittedName>
        <fullName evidence="1">Uncharacterized protein</fullName>
    </submittedName>
</protein>